<dbReference type="AlphaFoldDB" id="A0A1I0YGC0"/>
<keyword evidence="3" id="KW-1185">Reference proteome</keyword>
<gene>
    <name evidence="2" type="ORF">SAMN04489723_104300</name>
</gene>
<evidence type="ECO:0008006" key="4">
    <source>
        <dbReference type="Google" id="ProtNLM"/>
    </source>
</evidence>
<evidence type="ECO:0000313" key="3">
    <source>
        <dbReference type="Proteomes" id="UP000198790"/>
    </source>
</evidence>
<dbReference type="Pfam" id="PF19630">
    <property type="entry name" value="DUF6134"/>
    <property type="match status" value="1"/>
</dbReference>
<feature type="signal peptide" evidence="1">
    <location>
        <begin position="1"/>
        <end position="28"/>
    </location>
</feature>
<sequence>MLIKFLKPVSSTLIVFLLVLGSSLNSFAQTKTNNYDIVLAGFTIGSMQADRTISPKAEDYQLHSKVEFWFFGKIHVEFLQNVNFQNGQLIKATTKSDSNRGNFVTTVNWNKDHYDVNANSYKFHNEESIKQAIFSTPAKLYFHEPKHGDELISENFGMLTKVIELEKGVYEIDVNGNTNTFYYEGGVLQKVVLENNLKNYSIKRRVD</sequence>
<evidence type="ECO:0000313" key="2">
    <source>
        <dbReference type="EMBL" id="SFB11897.1"/>
    </source>
</evidence>
<dbReference type="EMBL" id="FOKK01000004">
    <property type="protein sequence ID" value="SFB11897.1"/>
    <property type="molecule type" value="Genomic_DNA"/>
</dbReference>
<dbReference type="Proteomes" id="UP000198790">
    <property type="component" value="Unassembled WGS sequence"/>
</dbReference>
<protein>
    <recommendedName>
        <fullName evidence="4">DUF3108 domain-containing protein</fullName>
    </recommendedName>
</protein>
<dbReference type="InterPro" id="IPR045767">
    <property type="entry name" value="DUF6134"/>
</dbReference>
<proteinExistence type="predicted"/>
<organism evidence="2 3">
    <name type="scientific">Algoriphagus aquimarinus</name>
    <dbReference type="NCBI Taxonomy" id="237018"/>
    <lineage>
        <taxon>Bacteria</taxon>
        <taxon>Pseudomonadati</taxon>
        <taxon>Bacteroidota</taxon>
        <taxon>Cytophagia</taxon>
        <taxon>Cytophagales</taxon>
        <taxon>Cyclobacteriaceae</taxon>
        <taxon>Algoriphagus</taxon>
    </lineage>
</organism>
<evidence type="ECO:0000256" key="1">
    <source>
        <dbReference type="SAM" id="SignalP"/>
    </source>
</evidence>
<name>A0A1I0YGC0_9BACT</name>
<reference evidence="2 3" key="1">
    <citation type="submission" date="2016-10" db="EMBL/GenBank/DDBJ databases">
        <authorList>
            <person name="de Groot N.N."/>
        </authorList>
    </citation>
    <scope>NUCLEOTIDE SEQUENCE [LARGE SCALE GENOMIC DNA]</scope>
    <source>
        <strain evidence="2 3">DSM 23399</strain>
    </source>
</reference>
<dbReference type="STRING" id="237018.SAMN04489723_104300"/>
<keyword evidence="1" id="KW-0732">Signal</keyword>
<accession>A0A1I0YGC0</accession>
<feature type="chain" id="PRO_5011675446" description="DUF3108 domain-containing protein" evidence="1">
    <location>
        <begin position="29"/>
        <end position="207"/>
    </location>
</feature>